<sequence length="745" mass="84607">MNDLDRTDNRLLFGADDTEGIVAAELAGRFVRLFIRTPRGVVVRDDPFHPFILLTDPSLLDGFREEVTVHPLSGPGELRFMALFREWHGCAAARDFLARHTGQNPSAPGAPYLYLPDPVHQHFLLTGKTFFKGFEFGHLRRLALDIETSCGEGFEFSNPDREGDRILSIALMEEGGFEAFLSAAEMDEREMLERLGGIIRERDPDVIEGHNIFRFDLEYIRARAARHGVKLAWGRDGSIPRVHPSRFSVAERLIDYPRWDVYGRTVIDTYFLVQIHDVSSRDLESYGLKQAAIHFGLAAPDRVYLDRQAMDEAFRTDPERMKRYNLDDTRETLALSRLLSYPWFLQACIFPYTYQTSVIRGNATKINALFLREYLHRREAVPLPAGGDGAGLEGGYVELRETGILGPIVHCDVASLYPSLMLARQIAPVREHLGLFLPLLEELRRFRLTAKARAREESDPHRRDYYAALQQTFKVLINSFYGYLGAPLHHFADLAAAAEVTRAGRQLIGAMLDWLRDRGARPVEVDTDGVYFIPPPGVSGEEAEAALVRALSATLPAGIEVELAGRYRAMFSYKAKNYALLGHDGRITVRGSALRSRGIERYLREFMGEMIRLLLTDEAQKVPGLYEEYVRRIREHRFPVEWLARTETLGESPATYQQKVRAGKRNPSAAFEIALRADRPYRAGDQISYYVTGRGKGVTVYGQSAPVFRHDPARPDENVDYYVDKLAQLMKKFAPFLPRERTLFD</sequence>
<dbReference type="EMBL" id="JADBFD010000017">
    <property type="protein sequence ID" value="MBE2888805.1"/>
    <property type="molecule type" value="Genomic_DNA"/>
</dbReference>
<dbReference type="Gene3D" id="3.90.1600.10">
    <property type="entry name" value="Palm domain of DNA polymerase"/>
    <property type="match status" value="1"/>
</dbReference>
<dbReference type="InterPro" id="IPR036397">
    <property type="entry name" value="RNaseH_sf"/>
</dbReference>
<evidence type="ECO:0000256" key="7">
    <source>
        <dbReference type="ARBA" id="ARBA00049244"/>
    </source>
</evidence>
<proteinExistence type="inferred from homology"/>
<evidence type="ECO:0000259" key="8">
    <source>
        <dbReference type="Pfam" id="PF00136"/>
    </source>
</evidence>
<keyword evidence="5" id="KW-0239">DNA-directed DNA polymerase</keyword>
<evidence type="ECO:0000256" key="6">
    <source>
        <dbReference type="ARBA" id="ARBA00023125"/>
    </source>
</evidence>
<dbReference type="Gene3D" id="3.30.420.10">
    <property type="entry name" value="Ribonuclease H-like superfamily/Ribonuclease H"/>
    <property type="match status" value="1"/>
</dbReference>
<dbReference type="Proteomes" id="UP000618926">
    <property type="component" value="Unassembled WGS sequence"/>
</dbReference>
<dbReference type="InterPro" id="IPR006172">
    <property type="entry name" value="DNA-dir_DNA_pol_B"/>
</dbReference>
<dbReference type="PANTHER" id="PTHR10322">
    <property type="entry name" value="DNA POLYMERASE CATALYTIC SUBUNIT"/>
    <property type="match status" value="1"/>
</dbReference>
<protein>
    <recommendedName>
        <fullName evidence="2">DNA-directed DNA polymerase</fullName>
        <ecNumber evidence="2">2.7.7.7</ecNumber>
    </recommendedName>
</protein>
<dbReference type="InterPro" id="IPR006134">
    <property type="entry name" value="DNA-dir_DNA_pol_B_multi_dom"/>
</dbReference>
<evidence type="ECO:0000256" key="4">
    <source>
        <dbReference type="ARBA" id="ARBA00022695"/>
    </source>
</evidence>
<evidence type="ECO:0000256" key="3">
    <source>
        <dbReference type="ARBA" id="ARBA00022679"/>
    </source>
</evidence>
<comment type="catalytic activity">
    <reaction evidence="7">
        <text>DNA(n) + a 2'-deoxyribonucleoside 5'-triphosphate = DNA(n+1) + diphosphate</text>
        <dbReference type="Rhea" id="RHEA:22508"/>
        <dbReference type="Rhea" id="RHEA-COMP:17339"/>
        <dbReference type="Rhea" id="RHEA-COMP:17340"/>
        <dbReference type="ChEBI" id="CHEBI:33019"/>
        <dbReference type="ChEBI" id="CHEBI:61560"/>
        <dbReference type="ChEBI" id="CHEBI:173112"/>
        <dbReference type="EC" id="2.7.7.7"/>
    </reaction>
</comment>
<dbReference type="PANTHER" id="PTHR10322:SF23">
    <property type="entry name" value="DNA POLYMERASE DELTA CATALYTIC SUBUNIT"/>
    <property type="match status" value="1"/>
</dbReference>
<dbReference type="InterPro" id="IPR043502">
    <property type="entry name" value="DNA/RNA_pol_sf"/>
</dbReference>
<dbReference type="InterPro" id="IPR006133">
    <property type="entry name" value="DNA-dir_DNA_pol_B_exonuc"/>
</dbReference>
<gene>
    <name evidence="10" type="ORF">IIE05_12615</name>
</gene>
<evidence type="ECO:0000313" key="10">
    <source>
        <dbReference type="EMBL" id="MBE2888805.1"/>
    </source>
</evidence>
<organism evidence="10 11">
    <name type="scientific">Geobacter anodireducens</name>
    <dbReference type="NCBI Taxonomy" id="1340425"/>
    <lineage>
        <taxon>Bacteria</taxon>
        <taxon>Pseudomonadati</taxon>
        <taxon>Thermodesulfobacteriota</taxon>
        <taxon>Desulfuromonadia</taxon>
        <taxon>Geobacterales</taxon>
        <taxon>Geobacteraceae</taxon>
        <taxon>Geobacter</taxon>
    </lineage>
</organism>
<dbReference type="CDD" id="cd05785">
    <property type="entry name" value="DNA_polB_like2_exo"/>
    <property type="match status" value="1"/>
</dbReference>
<dbReference type="Pfam" id="PF03104">
    <property type="entry name" value="DNA_pol_B_exo1"/>
    <property type="match status" value="1"/>
</dbReference>
<name>A0ABR9NX23_9BACT</name>
<dbReference type="InterPro" id="IPR042087">
    <property type="entry name" value="DNA_pol_B_thumb"/>
</dbReference>
<evidence type="ECO:0000256" key="5">
    <source>
        <dbReference type="ARBA" id="ARBA00022932"/>
    </source>
</evidence>
<dbReference type="RefSeq" id="WP_192905685.1">
    <property type="nucleotide sequence ID" value="NZ_JADBFD010000017.1"/>
</dbReference>
<reference evidence="10 11" key="1">
    <citation type="submission" date="2020-10" db="EMBL/GenBank/DDBJ databases">
        <title>Investigation of anaerobic biodegradation of phenanthrene by a sulfate-dependent Geobacter anodireducens strain PheS2.</title>
        <authorList>
            <person name="Zhang Z."/>
        </authorList>
    </citation>
    <scope>NUCLEOTIDE SEQUENCE [LARGE SCALE GENOMIC DNA]</scope>
    <source>
        <strain evidence="10 11">PheS2</strain>
    </source>
</reference>
<dbReference type="CDD" id="cd05538">
    <property type="entry name" value="POLBc_Pol_II_B"/>
    <property type="match status" value="1"/>
</dbReference>
<comment type="similarity">
    <text evidence="1">Belongs to the DNA polymerase type-B family.</text>
</comment>
<dbReference type="Pfam" id="PF00136">
    <property type="entry name" value="DNA_pol_B"/>
    <property type="match status" value="1"/>
</dbReference>
<dbReference type="EC" id="2.7.7.7" evidence="2"/>
<evidence type="ECO:0000259" key="9">
    <source>
        <dbReference type="Pfam" id="PF03104"/>
    </source>
</evidence>
<keyword evidence="11" id="KW-1185">Reference proteome</keyword>
<evidence type="ECO:0000313" key="11">
    <source>
        <dbReference type="Proteomes" id="UP000618926"/>
    </source>
</evidence>
<evidence type="ECO:0000256" key="1">
    <source>
        <dbReference type="ARBA" id="ARBA00005755"/>
    </source>
</evidence>
<dbReference type="InterPro" id="IPR050240">
    <property type="entry name" value="DNA_pol_type-B"/>
</dbReference>
<keyword evidence="3" id="KW-0808">Transferase</keyword>
<dbReference type="SMART" id="SM00486">
    <property type="entry name" value="POLBc"/>
    <property type="match status" value="1"/>
</dbReference>
<dbReference type="Gene3D" id="1.10.132.60">
    <property type="entry name" value="DNA polymerase family B, C-terminal domain"/>
    <property type="match status" value="1"/>
</dbReference>
<dbReference type="InterPro" id="IPR023211">
    <property type="entry name" value="DNA_pol_palm_dom_sf"/>
</dbReference>
<feature type="domain" description="DNA-directed DNA polymerase family B exonuclease" evidence="9">
    <location>
        <begin position="139"/>
        <end position="289"/>
    </location>
</feature>
<dbReference type="SUPFAM" id="SSF53098">
    <property type="entry name" value="Ribonuclease H-like"/>
    <property type="match status" value="1"/>
</dbReference>
<feature type="domain" description="DNA-directed DNA polymerase family B multifunctional" evidence="8">
    <location>
        <begin position="432"/>
        <end position="728"/>
    </location>
</feature>
<accession>A0ABR9NX23</accession>
<keyword evidence="6" id="KW-0238">DNA-binding</keyword>
<dbReference type="SUPFAM" id="SSF56672">
    <property type="entry name" value="DNA/RNA polymerases"/>
    <property type="match status" value="1"/>
</dbReference>
<evidence type="ECO:0000256" key="2">
    <source>
        <dbReference type="ARBA" id="ARBA00012417"/>
    </source>
</evidence>
<keyword evidence="4" id="KW-0548">Nucleotidyltransferase</keyword>
<dbReference type="InterPro" id="IPR012337">
    <property type="entry name" value="RNaseH-like_sf"/>
</dbReference>
<comment type="caution">
    <text evidence="10">The sequence shown here is derived from an EMBL/GenBank/DDBJ whole genome shotgun (WGS) entry which is preliminary data.</text>
</comment>